<feature type="signal peptide" evidence="1">
    <location>
        <begin position="1"/>
        <end position="16"/>
    </location>
</feature>
<feature type="chain" id="PRO_5020776733" evidence="1">
    <location>
        <begin position="17"/>
        <end position="426"/>
    </location>
</feature>
<dbReference type="Proteomes" id="UP000268321">
    <property type="component" value="Unassembled WGS sequence"/>
</dbReference>
<accession>A0A4P9Z6X9</accession>
<sequence>MLIPIAIALVAWIALQYRPSPHDQLAKLRHFVAHNFSVHEEIHINAGNRGLLLPDVVAAAQMQLDFRLLTAGVPLKFTLVDQLPTRIAASTETQPIPGATATASEEVLTADLAPRKDSSDATDAQPRRPLTLFIRRLDLYFHDTPHLWLDLYEPRAMLAYNLDQVHRNDVPFFMAQVLYDTLLEPDLAMWKQILTPGRKFADYRREVRVNFVAAEESGESPPDIIAGIKKYMARYALVEPFIRINSSVQILDVSRRHAAAYLTRNSTHDLTFFYLTTLKPYTNSVGGVQLYHMAPEPPAQAPPLDHYGTEYQAYQKRLDTTVYNISGFLQFVSLEIAKFVGLPDSTTANLVLRSTSAMKHHTIMGIRECLDLLLAPGNYRREVFAQVCQLVDTIMTSRYHDWASHLSRVYDLHRELSDRELSHRKA</sequence>
<proteinExistence type="predicted"/>
<dbReference type="OrthoDB" id="4092725at2759"/>
<reference evidence="3" key="1">
    <citation type="journal article" date="2018" name="Nat. Microbiol.">
        <title>Leveraging single-cell genomics to expand the fungal tree of life.</title>
        <authorList>
            <person name="Ahrendt S.R."/>
            <person name="Quandt C.A."/>
            <person name="Ciobanu D."/>
            <person name="Clum A."/>
            <person name="Salamov A."/>
            <person name="Andreopoulos B."/>
            <person name="Cheng J.F."/>
            <person name="Woyke T."/>
            <person name="Pelin A."/>
            <person name="Henrissat B."/>
            <person name="Reynolds N.K."/>
            <person name="Benny G.L."/>
            <person name="Smith M.E."/>
            <person name="James T.Y."/>
            <person name="Grigoriev I.V."/>
        </authorList>
    </citation>
    <scope>NUCLEOTIDE SEQUENCE [LARGE SCALE GENOMIC DNA]</scope>
    <source>
        <strain evidence="3">Baker2002</strain>
    </source>
</reference>
<keyword evidence="1" id="KW-0732">Signal</keyword>
<organism evidence="2 3">
    <name type="scientific">Metschnikowia bicuspidata</name>
    <dbReference type="NCBI Taxonomy" id="27322"/>
    <lineage>
        <taxon>Eukaryota</taxon>
        <taxon>Fungi</taxon>
        <taxon>Dikarya</taxon>
        <taxon>Ascomycota</taxon>
        <taxon>Saccharomycotina</taxon>
        <taxon>Pichiomycetes</taxon>
        <taxon>Metschnikowiaceae</taxon>
        <taxon>Metschnikowia</taxon>
    </lineage>
</organism>
<name>A0A4P9Z6X9_9ASCO</name>
<keyword evidence="3" id="KW-1185">Reference proteome</keyword>
<evidence type="ECO:0000313" key="2">
    <source>
        <dbReference type="EMBL" id="RKP28424.1"/>
    </source>
</evidence>
<evidence type="ECO:0000256" key="1">
    <source>
        <dbReference type="SAM" id="SignalP"/>
    </source>
</evidence>
<dbReference type="AlphaFoldDB" id="A0A4P9Z6X9"/>
<protein>
    <submittedName>
        <fullName evidence="2">Uncharacterized protein</fullName>
    </submittedName>
</protein>
<evidence type="ECO:0000313" key="3">
    <source>
        <dbReference type="Proteomes" id="UP000268321"/>
    </source>
</evidence>
<gene>
    <name evidence="2" type="ORF">METBISCDRAFT_25022</name>
</gene>
<dbReference type="EMBL" id="ML004898">
    <property type="protein sequence ID" value="RKP28424.1"/>
    <property type="molecule type" value="Genomic_DNA"/>
</dbReference>